<dbReference type="Gene3D" id="1.10.340.30">
    <property type="entry name" value="Hypothetical protein, domain 2"/>
    <property type="match status" value="1"/>
</dbReference>
<keyword evidence="3" id="KW-0539">Nucleus</keyword>
<dbReference type="SUPFAM" id="SSF48150">
    <property type="entry name" value="DNA-glycosylase"/>
    <property type="match status" value="1"/>
</dbReference>
<dbReference type="InterPro" id="IPR003265">
    <property type="entry name" value="HhH-GPD_domain"/>
</dbReference>
<keyword evidence="7" id="KW-1185">Reference proteome</keyword>
<accession>A0A8T0FRQ6</accession>
<dbReference type="AlphaFoldDB" id="A0A8T0FRQ6"/>
<proteinExistence type="predicted"/>
<dbReference type="PANTHER" id="PTHR15074:SF0">
    <property type="entry name" value="METHYL-CPG-BINDING DOMAIN PROTEIN 4-LIKE PROTEIN"/>
    <property type="match status" value="1"/>
</dbReference>
<dbReference type="GO" id="GO:0005634">
    <property type="term" value="C:nucleus"/>
    <property type="evidence" value="ECO:0007669"/>
    <property type="project" value="UniProtKB-SubCell"/>
</dbReference>
<protein>
    <submittedName>
        <fullName evidence="6">Methyl-CpG-binding domain protein 4 like protein</fullName>
    </submittedName>
</protein>
<evidence type="ECO:0000256" key="2">
    <source>
        <dbReference type="ARBA" id="ARBA00022553"/>
    </source>
</evidence>
<dbReference type="PROSITE" id="PS50982">
    <property type="entry name" value="MBD"/>
    <property type="match status" value="1"/>
</dbReference>
<dbReference type="SMART" id="SM00391">
    <property type="entry name" value="MBD"/>
    <property type="match status" value="1"/>
</dbReference>
<dbReference type="GO" id="GO:0006284">
    <property type="term" value="P:base-excision repair"/>
    <property type="evidence" value="ECO:0007669"/>
    <property type="project" value="InterPro"/>
</dbReference>
<evidence type="ECO:0000256" key="3">
    <source>
        <dbReference type="ARBA" id="ARBA00023242"/>
    </source>
</evidence>
<dbReference type="GO" id="GO:0003824">
    <property type="term" value="F:catalytic activity"/>
    <property type="evidence" value="ECO:0007669"/>
    <property type="project" value="InterPro"/>
</dbReference>
<dbReference type="FunFam" id="1.10.340.30:FF:000007">
    <property type="entry name" value="Methyl-CpG-binding domain protein 4"/>
    <property type="match status" value="1"/>
</dbReference>
<feature type="compositionally biased region" description="Basic residues" evidence="4">
    <location>
        <begin position="1"/>
        <end position="12"/>
    </location>
</feature>
<dbReference type="InterPro" id="IPR001739">
    <property type="entry name" value="Methyl_CpG_DNA-bd"/>
</dbReference>
<feature type="compositionally biased region" description="Basic and acidic residues" evidence="4">
    <location>
        <begin position="13"/>
        <end position="38"/>
    </location>
</feature>
<feature type="domain" description="MBD" evidence="5">
    <location>
        <begin position="72"/>
        <end position="143"/>
    </location>
</feature>
<name>A0A8T0FRQ6_ARGBR</name>
<sequence length="433" mass="51003">MRARRVPFRRMSHRESSPTKREERWSDTDVPKMQDKSSESSQSCTLSLPVWLIRMLEINLKEVREIMNLTGYQAEIVKCKTVPDGWKRVVKKRKSGKTKGKFDVYFYSPDGQMFRSKKSLQRHIETTGAEFNITSFDFSTHQDQELSIEEDEPIEIPDKTINEISIDPEKMDERNMEEIISINTSESNCNEIEDYNNSPEEIIQIEKPEEFSYKDSVVNICDSKNASGFMDSRELRFRDHDNTLIENQHEKISYNKQSTIKIATKIQKRQSPYFNMKNKVNQHLTPSFFRKNIPKWIPPRSPYNLIQEDLYHDPWKLLIATICLQKTTGKSVKRILSDFFTKFPTPEAAMTAQPCDISKVLEPLGLQDKKAKIIIRFSNEYINKSWKYPIELHGIGKYGNDSYRIFCINEWKQVDPKDHMLEKYHEWLKTTIN</sequence>
<dbReference type="GO" id="GO:0003677">
    <property type="term" value="F:DNA binding"/>
    <property type="evidence" value="ECO:0007669"/>
    <property type="project" value="InterPro"/>
</dbReference>
<dbReference type="Gene3D" id="3.30.890.10">
    <property type="entry name" value="Methyl-cpg-binding Protein 2, Chain A"/>
    <property type="match status" value="1"/>
</dbReference>
<feature type="region of interest" description="Disordered" evidence="4">
    <location>
        <begin position="1"/>
        <end position="41"/>
    </location>
</feature>
<dbReference type="InterPro" id="IPR011257">
    <property type="entry name" value="DNA_glycosylase"/>
</dbReference>
<comment type="caution">
    <text evidence="6">The sequence shown here is derived from an EMBL/GenBank/DDBJ whole genome shotgun (WGS) entry which is preliminary data.</text>
</comment>
<dbReference type="InterPro" id="IPR045138">
    <property type="entry name" value="MeCP2/MBD4"/>
</dbReference>
<comment type="subcellular location">
    <subcellularLocation>
        <location evidence="1">Nucleus</location>
    </subcellularLocation>
</comment>
<dbReference type="InterPro" id="IPR016177">
    <property type="entry name" value="DNA-bd_dom_sf"/>
</dbReference>
<dbReference type="PANTHER" id="PTHR15074">
    <property type="entry name" value="METHYL-CPG-BINDING PROTEIN"/>
    <property type="match status" value="1"/>
</dbReference>
<evidence type="ECO:0000259" key="5">
    <source>
        <dbReference type="PROSITE" id="PS50982"/>
    </source>
</evidence>
<organism evidence="6 7">
    <name type="scientific">Argiope bruennichi</name>
    <name type="common">Wasp spider</name>
    <name type="synonym">Aranea bruennichi</name>
    <dbReference type="NCBI Taxonomy" id="94029"/>
    <lineage>
        <taxon>Eukaryota</taxon>
        <taxon>Metazoa</taxon>
        <taxon>Ecdysozoa</taxon>
        <taxon>Arthropoda</taxon>
        <taxon>Chelicerata</taxon>
        <taxon>Arachnida</taxon>
        <taxon>Araneae</taxon>
        <taxon>Araneomorphae</taxon>
        <taxon>Entelegynae</taxon>
        <taxon>Araneoidea</taxon>
        <taxon>Araneidae</taxon>
        <taxon>Argiope</taxon>
    </lineage>
</organism>
<reference evidence="6" key="1">
    <citation type="journal article" date="2020" name="bioRxiv">
        <title>Chromosome-level reference genome of the European wasp spider Argiope bruennichi: a resource for studies on range expansion and evolutionary adaptation.</title>
        <authorList>
            <person name="Sheffer M.M."/>
            <person name="Hoppe A."/>
            <person name="Krehenwinkel H."/>
            <person name="Uhl G."/>
            <person name="Kuss A.W."/>
            <person name="Jensen L."/>
            <person name="Jensen C."/>
            <person name="Gillespie R.G."/>
            <person name="Hoff K.J."/>
            <person name="Prost S."/>
        </authorList>
    </citation>
    <scope>NUCLEOTIDE SEQUENCE</scope>
</reference>
<dbReference type="Proteomes" id="UP000807504">
    <property type="component" value="Unassembled WGS sequence"/>
</dbReference>
<evidence type="ECO:0000256" key="1">
    <source>
        <dbReference type="ARBA" id="ARBA00004123"/>
    </source>
</evidence>
<evidence type="ECO:0000256" key="4">
    <source>
        <dbReference type="SAM" id="MobiDB-lite"/>
    </source>
</evidence>
<dbReference type="CDD" id="cd01396">
    <property type="entry name" value="MeCP2_MBD"/>
    <property type="match status" value="1"/>
</dbReference>
<dbReference type="EMBL" id="JABXBU010000002">
    <property type="protein sequence ID" value="KAF8793781.1"/>
    <property type="molecule type" value="Genomic_DNA"/>
</dbReference>
<dbReference type="Pfam" id="PF00730">
    <property type="entry name" value="HhH-GPD"/>
    <property type="match status" value="1"/>
</dbReference>
<keyword evidence="2" id="KW-0597">Phosphoprotein</keyword>
<evidence type="ECO:0000313" key="7">
    <source>
        <dbReference type="Proteomes" id="UP000807504"/>
    </source>
</evidence>
<dbReference type="SUPFAM" id="SSF54171">
    <property type="entry name" value="DNA-binding domain"/>
    <property type="match status" value="1"/>
</dbReference>
<reference evidence="6" key="2">
    <citation type="submission" date="2020-06" db="EMBL/GenBank/DDBJ databases">
        <authorList>
            <person name="Sheffer M."/>
        </authorList>
    </citation>
    <scope>NUCLEOTIDE SEQUENCE</scope>
</reference>
<evidence type="ECO:0000313" key="6">
    <source>
        <dbReference type="EMBL" id="KAF8793781.1"/>
    </source>
</evidence>
<dbReference type="Pfam" id="PF01429">
    <property type="entry name" value="MBD"/>
    <property type="match status" value="1"/>
</dbReference>
<gene>
    <name evidence="6" type="ORF">HNY73_001822</name>
</gene>